<evidence type="ECO:0000313" key="1">
    <source>
        <dbReference type="EMBL" id="QXE24609.1"/>
    </source>
</evidence>
<dbReference type="Proteomes" id="UP000683511">
    <property type="component" value="Chromosome"/>
</dbReference>
<keyword evidence="2" id="KW-1185">Reference proteome</keyword>
<gene>
    <name evidence="1" type="ORF">B6N60_03314</name>
</gene>
<accession>A0A975T9P6</accession>
<dbReference type="KEGG" id="rsin:B6N60_03314"/>
<protein>
    <submittedName>
        <fullName evidence="1">Uncharacterized protein</fullName>
    </submittedName>
</protein>
<evidence type="ECO:0000313" key="2">
    <source>
        <dbReference type="Proteomes" id="UP000683511"/>
    </source>
</evidence>
<dbReference type="EMBL" id="CP021056">
    <property type="protein sequence ID" value="QXE24609.1"/>
    <property type="molecule type" value="Genomic_DNA"/>
</dbReference>
<reference evidence="1" key="1">
    <citation type="submission" date="2017-04" db="EMBL/GenBank/DDBJ databases">
        <title>Genome deletions in a multicellular cyanobacterial endosymbiont for morphological adaptation in marine diatoms.</title>
        <authorList>
            <person name="Wang Y."/>
            <person name="Gao H."/>
            <person name="Li R."/>
            <person name="Xu X."/>
        </authorList>
    </citation>
    <scope>NUCLEOTIDE SEQUENCE</scope>
    <source>
        <strain evidence="1">FACHB 800</strain>
    </source>
</reference>
<sequence>MSTALAEITENRSIIDIIIKIIENKTPIIAKNIFY</sequence>
<name>A0A975T9P6_9NOST</name>
<proteinExistence type="predicted"/>
<organism evidence="1 2">
    <name type="scientific">Richelia sinica FACHB-800</name>
    <dbReference type="NCBI Taxonomy" id="1357546"/>
    <lineage>
        <taxon>Bacteria</taxon>
        <taxon>Bacillati</taxon>
        <taxon>Cyanobacteriota</taxon>
        <taxon>Cyanophyceae</taxon>
        <taxon>Nostocales</taxon>
        <taxon>Nostocaceae</taxon>
        <taxon>Richelia</taxon>
    </lineage>
</organism>
<dbReference type="AlphaFoldDB" id="A0A975T9P6"/>